<dbReference type="EMBL" id="CTEE01000001">
    <property type="protein sequence ID" value="CQD22275.1"/>
    <property type="molecule type" value="Genomic_DNA"/>
</dbReference>
<dbReference type="Proteomes" id="UP001055171">
    <property type="component" value="Chromosome"/>
</dbReference>
<evidence type="ECO:0000313" key="5">
    <source>
        <dbReference type="Proteomes" id="UP001055171"/>
    </source>
</evidence>
<dbReference type="RefSeq" id="WP_090607752.1">
    <property type="nucleotide sequence ID" value="NZ_CP092423.2"/>
</dbReference>
<dbReference type="OrthoDB" id="4742899at2"/>
<sequence length="222" mass="25032">MSWETLLTTTLVPVVSVLSTATVAVWTKRIDAKTKREDRDHALVLDYEKRAGDDKKAVLKRLISATLHLKRGAEPLAGTEVTEESVSRRRAAATRELYEFRARLGLDDGVAELMIYAAEPVRDLAELILDEWDRQFREHGYSLTQLDACKEQLQSAVDVPQHSDEAMIERKRKWSELKDEEASFLKQLGDESALDVDALVELCNRLLKAAHTDLRGGYGIPT</sequence>
<evidence type="ECO:0000313" key="3">
    <source>
        <dbReference type="EMBL" id="ULP42257.1"/>
    </source>
</evidence>
<dbReference type="EMBL" id="CP092423">
    <property type="protein sequence ID" value="ULP42257.1"/>
    <property type="molecule type" value="Genomic_DNA"/>
</dbReference>
<keyword evidence="1" id="KW-1133">Transmembrane helix</keyword>
<keyword evidence="5" id="KW-1185">Reference proteome</keyword>
<name>A0A0E4H1U0_MYCLN</name>
<organism evidence="2 4">
    <name type="scientific">Mycobacterium lentiflavum</name>
    <dbReference type="NCBI Taxonomy" id="141349"/>
    <lineage>
        <taxon>Bacteria</taxon>
        <taxon>Bacillati</taxon>
        <taxon>Actinomycetota</taxon>
        <taxon>Actinomycetes</taxon>
        <taxon>Mycobacteriales</taxon>
        <taxon>Mycobacteriaceae</taxon>
        <taxon>Mycobacterium</taxon>
        <taxon>Mycobacterium simiae complex</taxon>
    </lineage>
</organism>
<gene>
    <name evidence="2" type="ORF">BN1232_05569</name>
    <name evidence="3" type="ORF">MJO58_26305</name>
</gene>
<keyword evidence="1" id="KW-0472">Membrane</keyword>
<protein>
    <submittedName>
        <fullName evidence="2">Uncharacterized protein</fullName>
    </submittedName>
</protein>
<reference evidence="2 4" key="1">
    <citation type="submission" date="2015-03" db="EMBL/GenBank/DDBJ databases">
        <authorList>
            <person name="Urmite Genomes"/>
        </authorList>
    </citation>
    <scope>NUCLEOTIDE SEQUENCE [LARGE SCALE GENOMIC DNA]</scope>
    <source>
        <strain evidence="2 4">CSUR P1491</strain>
    </source>
</reference>
<evidence type="ECO:0000256" key="1">
    <source>
        <dbReference type="SAM" id="Phobius"/>
    </source>
</evidence>
<feature type="transmembrane region" description="Helical" evidence="1">
    <location>
        <begin position="6"/>
        <end position="26"/>
    </location>
</feature>
<dbReference type="AlphaFoldDB" id="A0A0E4H1U0"/>
<reference evidence="3" key="2">
    <citation type="submission" date="2022-08" db="EMBL/GenBank/DDBJ databases">
        <title>Complete genome sequence of 14 non-tuberculosis mycobacteria type-strains.</title>
        <authorList>
            <person name="Igarashi Y."/>
            <person name="Osugi A."/>
            <person name="Mitarai S."/>
        </authorList>
    </citation>
    <scope>NUCLEOTIDE SEQUENCE</scope>
    <source>
        <strain evidence="3">ATCC 51985</strain>
    </source>
</reference>
<evidence type="ECO:0000313" key="2">
    <source>
        <dbReference type="EMBL" id="CQD22275.1"/>
    </source>
</evidence>
<proteinExistence type="predicted"/>
<keyword evidence="1" id="KW-0812">Transmembrane</keyword>
<dbReference type="Proteomes" id="UP000199251">
    <property type="component" value="Unassembled WGS sequence"/>
</dbReference>
<accession>A0A0E4H1U0</accession>
<evidence type="ECO:0000313" key="4">
    <source>
        <dbReference type="Proteomes" id="UP000199251"/>
    </source>
</evidence>